<evidence type="ECO:0000313" key="4">
    <source>
        <dbReference type="Proteomes" id="UP001347796"/>
    </source>
</evidence>
<keyword evidence="2" id="KW-0812">Transmembrane</keyword>
<dbReference type="Proteomes" id="UP001347796">
    <property type="component" value="Unassembled WGS sequence"/>
</dbReference>
<reference evidence="3 4" key="1">
    <citation type="submission" date="2024-01" db="EMBL/GenBank/DDBJ databases">
        <title>The genome of the rayed Mediterranean limpet Patella caerulea (Linnaeus, 1758).</title>
        <authorList>
            <person name="Anh-Thu Weber A."/>
            <person name="Halstead-Nussloch G."/>
        </authorList>
    </citation>
    <scope>NUCLEOTIDE SEQUENCE [LARGE SCALE GENOMIC DNA]</scope>
    <source>
        <strain evidence="3">AATW-2023a</strain>
        <tissue evidence="3">Whole specimen</tissue>
    </source>
</reference>
<feature type="region of interest" description="Disordered" evidence="1">
    <location>
        <begin position="176"/>
        <end position="195"/>
    </location>
</feature>
<dbReference type="EMBL" id="JAZGQO010000011">
    <property type="protein sequence ID" value="KAK6173661.1"/>
    <property type="molecule type" value="Genomic_DNA"/>
</dbReference>
<feature type="region of interest" description="Disordered" evidence="1">
    <location>
        <begin position="45"/>
        <end position="76"/>
    </location>
</feature>
<keyword evidence="2" id="KW-1133">Transmembrane helix</keyword>
<accession>A0AAN8JD00</accession>
<keyword evidence="2" id="KW-0472">Membrane</keyword>
<evidence type="ECO:0000313" key="3">
    <source>
        <dbReference type="EMBL" id="KAK6173661.1"/>
    </source>
</evidence>
<sequence>MYYYGGDYNGYYGGAGYDSYYNDDYYALAGHLASSTVGTNADVGRPAQYGRVGPSSTPLSDSSDASYGSSSTSSTDVKVSTNITFSDSTIIIIITLFAAIGVITITTLCFIRARRRRRLRQPGIEIGWTHYRRPTVPPRKDLKMIDEGKSGKRALPPIPVPLPGQLMQMDEKIRQTAETLGSFGEQNGEENGRAG</sequence>
<comment type="caution">
    <text evidence="3">The sequence shown here is derived from an EMBL/GenBank/DDBJ whole genome shotgun (WGS) entry which is preliminary data.</text>
</comment>
<feature type="transmembrane region" description="Helical" evidence="2">
    <location>
        <begin position="90"/>
        <end position="111"/>
    </location>
</feature>
<organism evidence="3 4">
    <name type="scientific">Patella caerulea</name>
    <name type="common">Rayed Mediterranean limpet</name>
    <dbReference type="NCBI Taxonomy" id="87958"/>
    <lineage>
        <taxon>Eukaryota</taxon>
        <taxon>Metazoa</taxon>
        <taxon>Spiralia</taxon>
        <taxon>Lophotrochozoa</taxon>
        <taxon>Mollusca</taxon>
        <taxon>Gastropoda</taxon>
        <taxon>Patellogastropoda</taxon>
        <taxon>Patelloidea</taxon>
        <taxon>Patellidae</taxon>
        <taxon>Patella</taxon>
    </lineage>
</organism>
<gene>
    <name evidence="3" type="ORF">SNE40_017072</name>
</gene>
<dbReference type="AlphaFoldDB" id="A0AAN8JD00"/>
<evidence type="ECO:0000256" key="2">
    <source>
        <dbReference type="SAM" id="Phobius"/>
    </source>
</evidence>
<keyword evidence="4" id="KW-1185">Reference proteome</keyword>
<name>A0AAN8JD00_PATCE</name>
<protein>
    <submittedName>
        <fullName evidence="3">Uncharacterized protein</fullName>
    </submittedName>
</protein>
<proteinExistence type="predicted"/>
<evidence type="ECO:0000256" key="1">
    <source>
        <dbReference type="SAM" id="MobiDB-lite"/>
    </source>
</evidence>
<feature type="compositionally biased region" description="Low complexity" evidence="1">
    <location>
        <begin position="54"/>
        <end position="76"/>
    </location>
</feature>